<dbReference type="PANTHER" id="PTHR46148">
    <property type="entry name" value="CHROMO DOMAIN-CONTAINING PROTEIN"/>
    <property type="match status" value="1"/>
</dbReference>
<sequence>MKGVMMFRKKGKLSPRFIGDFEILNHVVEVAYKLALPPNFFQKMSPRRVNIRNQPTALVDPLNEQVTHAEFRAAFQVLAQSKTVQVNQQAMAPTPS</sequence>
<reference evidence="2" key="1">
    <citation type="submission" date="2023-08" db="EMBL/GenBank/DDBJ databases">
        <title>A de novo genome assembly of Solanum verrucosum Schlechtendal, a Mexican diploid species geographically isolated from the other diploid A-genome species in potato relatives.</title>
        <authorList>
            <person name="Hosaka K."/>
        </authorList>
    </citation>
    <scope>NUCLEOTIDE SEQUENCE</scope>
    <source>
        <tissue evidence="2">Young leaves</tissue>
    </source>
</reference>
<evidence type="ECO:0000259" key="1">
    <source>
        <dbReference type="Pfam" id="PF24626"/>
    </source>
</evidence>
<evidence type="ECO:0000313" key="2">
    <source>
        <dbReference type="EMBL" id="WMV51214.1"/>
    </source>
</evidence>
<proteinExistence type="predicted"/>
<dbReference type="Proteomes" id="UP001234989">
    <property type="component" value="Chromosome 10"/>
</dbReference>
<accession>A0AAF0ZW81</accession>
<protein>
    <recommendedName>
        <fullName evidence="1">Tf2-1-like SH3-like domain-containing protein</fullName>
    </recommendedName>
</protein>
<organism evidence="2 3">
    <name type="scientific">Solanum verrucosum</name>
    <dbReference type="NCBI Taxonomy" id="315347"/>
    <lineage>
        <taxon>Eukaryota</taxon>
        <taxon>Viridiplantae</taxon>
        <taxon>Streptophyta</taxon>
        <taxon>Embryophyta</taxon>
        <taxon>Tracheophyta</taxon>
        <taxon>Spermatophyta</taxon>
        <taxon>Magnoliopsida</taxon>
        <taxon>eudicotyledons</taxon>
        <taxon>Gunneridae</taxon>
        <taxon>Pentapetalae</taxon>
        <taxon>asterids</taxon>
        <taxon>lamiids</taxon>
        <taxon>Solanales</taxon>
        <taxon>Solanaceae</taxon>
        <taxon>Solanoideae</taxon>
        <taxon>Solaneae</taxon>
        <taxon>Solanum</taxon>
    </lineage>
</organism>
<dbReference type="Pfam" id="PF24626">
    <property type="entry name" value="SH3_Tf2-1"/>
    <property type="match status" value="1"/>
</dbReference>
<dbReference type="PANTHER" id="PTHR46148:SF60">
    <property type="entry name" value="CHROMO DOMAIN-CONTAINING PROTEIN"/>
    <property type="match status" value="1"/>
</dbReference>
<gene>
    <name evidence="2" type="ORF">MTR67_044599</name>
</gene>
<feature type="domain" description="Tf2-1-like SH3-like" evidence="1">
    <location>
        <begin position="5"/>
        <end position="40"/>
    </location>
</feature>
<dbReference type="EMBL" id="CP133621">
    <property type="protein sequence ID" value="WMV51214.1"/>
    <property type="molecule type" value="Genomic_DNA"/>
</dbReference>
<keyword evidence="3" id="KW-1185">Reference proteome</keyword>
<name>A0AAF0ZW81_SOLVR</name>
<evidence type="ECO:0000313" key="3">
    <source>
        <dbReference type="Proteomes" id="UP001234989"/>
    </source>
</evidence>
<dbReference type="AlphaFoldDB" id="A0AAF0ZW81"/>
<dbReference type="InterPro" id="IPR056924">
    <property type="entry name" value="SH3_Tf2-1"/>
</dbReference>